<dbReference type="RefSeq" id="WP_038075755.1">
    <property type="nucleotide sequence ID" value="NZ_AUND01000012.1"/>
</dbReference>
<dbReference type="InterPro" id="IPR027417">
    <property type="entry name" value="P-loop_NTPase"/>
</dbReference>
<dbReference type="AlphaFoldDB" id="A0A074JFU9"/>
<dbReference type="OrthoDB" id="7762993at2"/>
<keyword evidence="2" id="KW-1185">Reference proteome</keyword>
<dbReference type="STRING" id="1353537.TP2_05870"/>
<name>A0A074JFU9_9RHOB</name>
<sequence length="276" mass="32038">MSAQKRRIIIHLGFPKTGSTTIQGMLAANRDRLGDGIVASPKDELTYRLRKYALKYRRSGHLFWWKLRHEVALRQMVRKIDTMEFETLIISDENMIGIESGKIFDPPEQTNYLPWVAHLDAALSGYDVHYVIYHREPKSWQRSSWNQAFKMRRVKADFETWAKDHSDLDAPRRIIEQFRGLLGDRLHVLDMAEEIGADRLMGRFILELAGVSQERIADVVLPPRENESLPLASIELLRLIHETGKFRGGRYRTLSRLFKAHPELFAPNPKPPRKDG</sequence>
<reference evidence="1 2" key="1">
    <citation type="submission" date="2013-07" db="EMBL/GenBank/DDBJ databases">
        <title>Thioclava pacifica DSM 10166 Genome Sequencing.</title>
        <authorList>
            <person name="Lai Q."/>
            <person name="Shao Z."/>
        </authorList>
    </citation>
    <scope>NUCLEOTIDE SEQUENCE [LARGE SCALE GENOMIC DNA]</scope>
    <source>
        <strain evidence="1 2">DSM 10166</strain>
    </source>
</reference>
<evidence type="ECO:0000313" key="1">
    <source>
        <dbReference type="EMBL" id="KEO54453.1"/>
    </source>
</evidence>
<comment type="caution">
    <text evidence="1">The sequence shown here is derived from an EMBL/GenBank/DDBJ whole genome shotgun (WGS) entry which is preliminary data.</text>
</comment>
<dbReference type="Proteomes" id="UP000027432">
    <property type="component" value="Unassembled WGS sequence"/>
</dbReference>
<dbReference type="Gene3D" id="3.40.50.300">
    <property type="entry name" value="P-loop containing nucleotide triphosphate hydrolases"/>
    <property type="match status" value="1"/>
</dbReference>
<gene>
    <name evidence="1" type="ORF">TP2_05870</name>
</gene>
<dbReference type="SUPFAM" id="SSF52540">
    <property type="entry name" value="P-loop containing nucleoside triphosphate hydrolases"/>
    <property type="match status" value="1"/>
</dbReference>
<evidence type="ECO:0008006" key="3">
    <source>
        <dbReference type="Google" id="ProtNLM"/>
    </source>
</evidence>
<proteinExistence type="predicted"/>
<dbReference type="EMBL" id="AUND01000012">
    <property type="protein sequence ID" value="KEO54453.1"/>
    <property type="molecule type" value="Genomic_DNA"/>
</dbReference>
<accession>A0A074JFU9</accession>
<protein>
    <recommendedName>
        <fullName evidence="3">Sulfotransferase domain-containing protein</fullName>
    </recommendedName>
</protein>
<organism evidence="1 2">
    <name type="scientific">Thioclava pacifica DSM 10166</name>
    <dbReference type="NCBI Taxonomy" id="1353537"/>
    <lineage>
        <taxon>Bacteria</taxon>
        <taxon>Pseudomonadati</taxon>
        <taxon>Pseudomonadota</taxon>
        <taxon>Alphaproteobacteria</taxon>
        <taxon>Rhodobacterales</taxon>
        <taxon>Paracoccaceae</taxon>
        <taxon>Thioclava</taxon>
    </lineage>
</organism>
<evidence type="ECO:0000313" key="2">
    <source>
        <dbReference type="Proteomes" id="UP000027432"/>
    </source>
</evidence>